<dbReference type="OrthoDB" id="9788100at2"/>
<sequence length="158" mass="17215">MNITELTAPFLSSIKNIFYQMSSVSVSYDGEFYGENDDIVSYGVSSIITFSGLFVGRLLIDMEPGLALTIAQNINGDSFASVKDDMVLATISELNNIIAGDGITQLNNSMKLKLRLAPPIVFAGNNPVICIPKISSQSINCTTQYGKLKFNIAFERSR</sequence>
<dbReference type="RefSeq" id="WP_036935023.1">
    <property type="nucleotide sequence ID" value="NZ_JQKC01000001.1"/>
</dbReference>
<dbReference type="STRING" id="398512.Bccel_4989"/>
<evidence type="ECO:0000313" key="4">
    <source>
        <dbReference type="Proteomes" id="UP000036923"/>
    </source>
</evidence>
<dbReference type="SUPFAM" id="SSF103039">
    <property type="entry name" value="CheC-like"/>
    <property type="match status" value="1"/>
</dbReference>
<dbReference type="Proteomes" id="UP000036923">
    <property type="component" value="Unassembled WGS sequence"/>
</dbReference>
<dbReference type="CDD" id="cd17906">
    <property type="entry name" value="CheX"/>
    <property type="match status" value="1"/>
</dbReference>
<dbReference type="InterPro" id="IPR028051">
    <property type="entry name" value="CheX-like_dom"/>
</dbReference>
<comment type="caution">
    <text evidence="3">The sequence shown here is derived from an EMBL/GenBank/DDBJ whole genome shotgun (WGS) entry which is preliminary data.</text>
</comment>
<evidence type="ECO:0000259" key="2">
    <source>
        <dbReference type="Pfam" id="PF13690"/>
    </source>
</evidence>
<organism evidence="3 4">
    <name type="scientific">Pseudobacteroides cellulosolvens ATCC 35603 = DSM 2933</name>
    <dbReference type="NCBI Taxonomy" id="398512"/>
    <lineage>
        <taxon>Bacteria</taxon>
        <taxon>Bacillati</taxon>
        <taxon>Bacillota</taxon>
        <taxon>Clostridia</taxon>
        <taxon>Eubacteriales</taxon>
        <taxon>Oscillospiraceae</taxon>
        <taxon>Pseudobacteroides</taxon>
    </lineage>
</organism>
<evidence type="ECO:0000313" key="3">
    <source>
        <dbReference type="EMBL" id="KNY29715.1"/>
    </source>
</evidence>
<dbReference type="GO" id="GO:0006935">
    <property type="term" value="P:chemotaxis"/>
    <property type="evidence" value="ECO:0007669"/>
    <property type="project" value="UniProtKB-KW"/>
</dbReference>
<name>A0A0L6JVT1_9FIRM</name>
<dbReference type="eggNOG" id="COG1406">
    <property type="taxonomic scope" value="Bacteria"/>
</dbReference>
<dbReference type="PANTHER" id="PTHR39452">
    <property type="entry name" value="CHEY-P PHOSPHATASE CHEX"/>
    <property type="match status" value="1"/>
</dbReference>
<keyword evidence="1" id="KW-0145">Chemotaxis</keyword>
<evidence type="ECO:0000256" key="1">
    <source>
        <dbReference type="ARBA" id="ARBA00022500"/>
    </source>
</evidence>
<dbReference type="InterPro" id="IPR028976">
    <property type="entry name" value="CheC-like_sf"/>
</dbReference>
<dbReference type="EMBL" id="LGTC01000001">
    <property type="protein sequence ID" value="KNY29715.1"/>
    <property type="molecule type" value="Genomic_DNA"/>
</dbReference>
<protein>
    <submittedName>
        <fullName evidence="3">Putative chemotaxis phosphatase, CheX</fullName>
    </submittedName>
</protein>
<gene>
    <name evidence="3" type="ORF">Bccel_4989</name>
</gene>
<dbReference type="Gene3D" id="3.40.1550.10">
    <property type="entry name" value="CheC-like"/>
    <property type="match status" value="1"/>
</dbReference>
<reference evidence="4" key="1">
    <citation type="submission" date="2015-07" db="EMBL/GenBank/DDBJ databases">
        <title>Near-Complete Genome Sequence of the Cellulolytic Bacterium Bacteroides (Pseudobacteroides) cellulosolvens ATCC 35603.</title>
        <authorList>
            <person name="Dassa B."/>
            <person name="Utturkar S.M."/>
            <person name="Klingeman D.M."/>
            <person name="Hurt R.A."/>
            <person name="Keller M."/>
            <person name="Xu J."/>
            <person name="Reddy Y.H.K."/>
            <person name="Borovok I."/>
            <person name="Grinberg I.R."/>
            <person name="Lamed R."/>
            <person name="Zhivin O."/>
            <person name="Bayer E.A."/>
            <person name="Brown S.D."/>
        </authorList>
    </citation>
    <scope>NUCLEOTIDE SEQUENCE [LARGE SCALE GENOMIC DNA]</scope>
    <source>
        <strain evidence="4">DSM 2933</strain>
    </source>
</reference>
<dbReference type="Pfam" id="PF13690">
    <property type="entry name" value="CheX"/>
    <property type="match status" value="1"/>
</dbReference>
<proteinExistence type="predicted"/>
<feature type="domain" description="Chemotaxis phosphatase CheX-like" evidence="2">
    <location>
        <begin position="44"/>
        <end position="127"/>
    </location>
</feature>
<keyword evidence="4" id="KW-1185">Reference proteome</keyword>
<dbReference type="PANTHER" id="PTHR39452:SF1">
    <property type="entry name" value="CHEY-P PHOSPHATASE CHEX"/>
    <property type="match status" value="1"/>
</dbReference>
<accession>A0A0L6JVT1</accession>
<dbReference type="AlphaFoldDB" id="A0A0L6JVT1"/>
<dbReference type="InterPro" id="IPR038756">
    <property type="entry name" value="CheX-like"/>
</dbReference>